<sequence length="66" mass="7572">MISSGYRILPPAFYGKVSRYPTFSDFLPILSDFFALTLLSRSESMALQAKIQIDFDSENRLFNSEQ</sequence>
<reference evidence="1 2" key="1">
    <citation type="submission" date="2018-06" db="EMBL/GenBank/DDBJ databases">
        <title>Comparative genomics of Brasilonema spp. strains.</title>
        <authorList>
            <person name="Alvarenga D.O."/>
            <person name="Fiore M.F."/>
            <person name="Varani A.M."/>
        </authorList>
    </citation>
    <scope>NUCLEOTIDE SEQUENCE [LARGE SCALE GENOMIC DNA]</scope>
    <source>
        <strain evidence="1 2">CENA114</strain>
    </source>
</reference>
<proteinExistence type="predicted"/>
<dbReference type="EMBL" id="CP030118">
    <property type="protein sequence ID" value="QDL09377.1"/>
    <property type="molecule type" value="Genomic_DNA"/>
</dbReference>
<protein>
    <submittedName>
        <fullName evidence="1">Uncharacterized protein</fullName>
    </submittedName>
</protein>
<name>A0A856MJP7_9CYAN</name>
<gene>
    <name evidence="1" type="ORF">DP114_17010</name>
</gene>
<dbReference type="KEGG" id="bsen:DP114_17010"/>
<keyword evidence="2" id="KW-1185">Reference proteome</keyword>
<evidence type="ECO:0000313" key="2">
    <source>
        <dbReference type="Proteomes" id="UP000503129"/>
    </source>
</evidence>
<evidence type="ECO:0000313" key="1">
    <source>
        <dbReference type="EMBL" id="QDL09377.1"/>
    </source>
</evidence>
<dbReference type="Proteomes" id="UP000503129">
    <property type="component" value="Chromosome"/>
</dbReference>
<accession>A0A856MJP7</accession>
<organism evidence="1 2">
    <name type="scientific">Brasilonema sennae CENA114</name>
    <dbReference type="NCBI Taxonomy" id="415709"/>
    <lineage>
        <taxon>Bacteria</taxon>
        <taxon>Bacillati</taxon>
        <taxon>Cyanobacteriota</taxon>
        <taxon>Cyanophyceae</taxon>
        <taxon>Nostocales</taxon>
        <taxon>Scytonemataceae</taxon>
        <taxon>Brasilonema</taxon>
        <taxon>Bromeliae group (in: Brasilonema)</taxon>
    </lineage>
</organism>
<dbReference type="AlphaFoldDB" id="A0A856MJP7"/>